<dbReference type="Gene3D" id="2.20.25.240">
    <property type="match status" value="1"/>
</dbReference>
<dbReference type="EMBL" id="CAJOBD010001894">
    <property type="protein sequence ID" value="CAF3839269.1"/>
    <property type="molecule type" value="Genomic_DNA"/>
</dbReference>
<feature type="signal peptide" evidence="4">
    <location>
        <begin position="1"/>
        <end position="20"/>
    </location>
</feature>
<feature type="domain" description="FLYWCH-type" evidence="5">
    <location>
        <begin position="37"/>
        <end position="87"/>
    </location>
</feature>
<evidence type="ECO:0000313" key="7">
    <source>
        <dbReference type="Proteomes" id="UP000663836"/>
    </source>
</evidence>
<name>A0A819DJ95_9BILA</name>
<dbReference type="GO" id="GO:0008270">
    <property type="term" value="F:zinc ion binding"/>
    <property type="evidence" value="ECO:0007669"/>
    <property type="project" value="UniProtKB-KW"/>
</dbReference>
<dbReference type="InterPro" id="IPR007588">
    <property type="entry name" value="Znf_FLYWCH"/>
</dbReference>
<gene>
    <name evidence="6" type="ORF">JBS370_LOCUS17547</name>
</gene>
<evidence type="ECO:0000256" key="1">
    <source>
        <dbReference type="ARBA" id="ARBA00022723"/>
    </source>
</evidence>
<dbReference type="Pfam" id="PF04500">
    <property type="entry name" value="FLYWCH"/>
    <property type="match status" value="1"/>
</dbReference>
<dbReference type="AlphaFoldDB" id="A0A819DJ95"/>
<evidence type="ECO:0000256" key="2">
    <source>
        <dbReference type="ARBA" id="ARBA00022771"/>
    </source>
</evidence>
<keyword evidence="4" id="KW-0732">Signal</keyword>
<keyword evidence="2" id="KW-0863">Zinc-finger</keyword>
<reference evidence="6" key="1">
    <citation type="submission" date="2021-02" db="EMBL/GenBank/DDBJ databases">
        <authorList>
            <person name="Nowell W R."/>
        </authorList>
    </citation>
    <scope>NUCLEOTIDE SEQUENCE</scope>
</reference>
<keyword evidence="1" id="KW-0479">Metal-binding</keyword>
<proteinExistence type="predicted"/>
<dbReference type="Proteomes" id="UP000663836">
    <property type="component" value="Unassembled WGS sequence"/>
</dbReference>
<sequence>MSLIEFLLIYTLNLCDRIAATTSPSDITKPKSPDISFIHSQKRKPLHIVDEHVFKMNSTTSTIKYWECTFDECAARIHTHSNGQNMCIQFNAGLGVIIKQIKTIPIQRHISNLDKRYYYGAINAMEYLDNLSFIVSQRKHETL</sequence>
<keyword evidence="3" id="KW-0862">Zinc</keyword>
<feature type="chain" id="PRO_5032915625" description="FLYWCH-type domain-containing protein" evidence="4">
    <location>
        <begin position="21"/>
        <end position="143"/>
    </location>
</feature>
<comment type="caution">
    <text evidence="6">The sequence shown here is derived from an EMBL/GenBank/DDBJ whole genome shotgun (WGS) entry which is preliminary data.</text>
</comment>
<protein>
    <recommendedName>
        <fullName evidence="5">FLYWCH-type domain-containing protein</fullName>
    </recommendedName>
</protein>
<evidence type="ECO:0000256" key="3">
    <source>
        <dbReference type="ARBA" id="ARBA00022833"/>
    </source>
</evidence>
<evidence type="ECO:0000256" key="4">
    <source>
        <dbReference type="SAM" id="SignalP"/>
    </source>
</evidence>
<accession>A0A819DJ95</accession>
<evidence type="ECO:0000313" key="6">
    <source>
        <dbReference type="EMBL" id="CAF3839269.1"/>
    </source>
</evidence>
<organism evidence="6 7">
    <name type="scientific">Rotaria sordida</name>
    <dbReference type="NCBI Taxonomy" id="392033"/>
    <lineage>
        <taxon>Eukaryota</taxon>
        <taxon>Metazoa</taxon>
        <taxon>Spiralia</taxon>
        <taxon>Gnathifera</taxon>
        <taxon>Rotifera</taxon>
        <taxon>Eurotatoria</taxon>
        <taxon>Bdelloidea</taxon>
        <taxon>Philodinida</taxon>
        <taxon>Philodinidae</taxon>
        <taxon>Rotaria</taxon>
    </lineage>
</organism>
<evidence type="ECO:0000259" key="5">
    <source>
        <dbReference type="Pfam" id="PF04500"/>
    </source>
</evidence>